<keyword evidence="5" id="KW-0564">Palmitate</keyword>
<dbReference type="Gene3D" id="2.60.40.2100">
    <property type="match status" value="1"/>
</dbReference>
<accession>A0A401LR99</accession>
<keyword evidence="6" id="KW-0998">Cell outer membrane</keyword>
<evidence type="ECO:0000256" key="7">
    <source>
        <dbReference type="ARBA" id="ARBA00023288"/>
    </source>
</evidence>
<evidence type="ECO:0000313" key="8">
    <source>
        <dbReference type="EMBL" id="GCB33983.1"/>
    </source>
</evidence>
<protein>
    <submittedName>
        <fullName evidence="8">Uncharacterized protein</fullName>
    </submittedName>
</protein>
<dbReference type="Pfam" id="PF08842">
    <property type="entry name" value="Mfa2"/>
    <property type="match status" value="1"/>
</dbReference>
<comment type="subcellular location">
    <subcellularLocation>
        <location evidence="1">Cell outer membrane</location>
    </subcellularLocation>
</comment>
<evidence type="ECO:0000256" key="6">
    <source>
        <dbReference type="ARBA" id="ARBA00023237"/>
    </source>
</evidence>
<evidence type="ECO:0000313" key="9">
    <source>
        <dbReference type="Proteomes" id="UP000288079"/>
    </source>
</evidence>
<dbReference type="InterPro" id="IPR014941">
    <property type="entry name" value="FimB/Mfa2/Mfa3"/>
</dbReference>
<comment type="caution">
    <text evidence="8">The sequence shown here is derived from an EMBL/GenBank/DDBJ whole genome shotgun (WGS) entry which is preliminary data.</text>
</comment>
<dbReference type="EMBL" id="BHWB01000002">
    <property type="protein sequence ID" value="GCB33983.1"/>
    <property type="molecule type" value="Genomic_DNA"/>
</dbReference>
<evidence type="ECO:0000256" key="5">
    <source>
        <dbReference type="ARBA" id="ARBA00023139"/>
    </source>
</evidence>
<evidence type="ECO:0000256" key="3">
    <source>
        <dbReference type="ARBA" id="ARBA00022729"/>
    </source>
</evidence>
<proteinExistence type="inferred from homology"/>
<evidence type="ECO:0000256" key="4">
    <source>
        <dbReference type="ARBA" id="ARBA00023136"/>
    </source>
</evidence>
<comment type="similarity">
    <text evidence="2">Belongs to the bacteroidetes fimbrillin superfamily. FimB/Mfa2 family.</text>
</comment>
<dbReference type="Proteomes" id="UP000288079">
    <property type="component" value="Unassembled WGS sequence"/>
</dbReference>
<keyword evidence="7" id="KW-0449">Lipoprotein</keyword>
<reference evidence="8 9" key="1">
    <citation type="submission" date="2018-10" db="EMBL/GenBank/DDBJ databases">
        <title>Draft Genome Sequence of Bacteroides sp. KCTC 15687.</title>
        <authorList>
            <person name="Yu S.Y."/>
            <person name="Kim J.S."/>
            <person name="Oh B.S."/>
            <person name="Park S.H."/>
            <person name="Kang S.W."/>
            <person name="Park J.E."/>
            <person name="Choi S.H."/>
            <person name="Han K.I."/>
            <person name="Lee K.C."/>
            <person name="Eom M.K."/>
            <person name="Suh M.K."/>
            <person name="Lee D.H."/>
            <person name="Yoon H."/>
            <person name="Kim B."/>
            <person name="Yang S.J."/>
            <person name="Lee J.S."/>
            <person name="Lee J.H."/>
        </authorList>
    </citation>
    <scope>NUCLEOTIDE SEQUENCE [LARGE SCALE GENOMIC DNA]</scope>
    <source>
        <strain evidence="8 9">KCTC 15687</strain>
    </source>
</reference>
<name>A0A401LR99_9BACE</name>
<organism evidence="8 9">
    <name type="scientific">Bacteroides faecalis</name>
    <dbReference type="NCBI Taxonomy" id="2447885"/>
    <lineage>
        <taxon>Bacteria</taxon>
        <taxon>Pseudomonadati</taxon>
        <taxon>Bacteroidota</taxon>
        <taxon>Bacteroidia</taxon>
        <taxon>Bacteroidales</taxon>
        <taxon>Bacteroidaceae</taxon>
        <taxon>Bacteroides</taxon>
    </lineage>
</organism>
<sequence length="151" mass="17173">MFRTGWNRNQKSVDAFPLLEAGANPRTAEVSGIASATFLWAPVTKEDTSSKEMEEAWEYYRTSRTQFCIAPSVATVGSFIQLVTYDAFHTQVDKVELYVFDKEGKYLFKQTKEGKVLATGVRDSYDITSLISDVSDIADLRLQFLWLYVLM</sequence>
<dbReference type="AlphaFoldDB" id="A0A401LR99"/>
<gene>
    <name evidence="8" type="ORF">KGMB02408_09280</name>
</gene>
<keyword evidence="9" id="KW-1185">Reference proteome</keyword>
<keyword evidence="4" id="KW-0472">Membrane</keyword>
<evidence type="ECO:0000256" key="1">
    <source>
        <dbReference type="ARBA" id="ARBA00004442"/>
    </source>
</evidence>
<dbReference type="GO" id="GO:0009279">
    <property type="term" value="C:cell outer membrane"/>
    <property type="evidence" value="ECO:0007669"/>
    <property type="project" value="UniProtKB-SubCell"/>
</dbReference>
<evidence type="ECO:0000256" key="2">
    <source>
        <dbReference type="ARBA" id="ARBA00007248"/>
    </source>
</evidence>
<keyword evidence="3" id="KW-0732">Signal</keyword>